<organism evidence="10 11">
    <name type="scientific">Coemansia brasiliensis</name>
    <dbReference type="NCBI Taxonomy" id="2650707"/>
    <lineage>
        <taxon>Eukaryota</taxon>
        <taxon>Fungi</taxon>
        <taxon>Fungi incertae sedis</taxon>
        <taxon>Zoopagomycota</taxon>
        <taxon>Kickxellomycotina</taxon>
        <taxon>Kickxellomycetes</taxon>
        <taxon>Kickxellales</taxon>
        <taxon>Kickxellaceae</taxon>
        <taxon>Coemansia</taxon>
    </lineage>
</organism>
<evidence type="ECO:0000256" key="2">
    <source>
        <dbReference type="ARBA" id="ARBA00022448"/>
    </source>
</evidence>
<feature type="region of interest" description="Disordered" evidence="7">
    <location>
        <begin position="28"/>
        <end position="51"/>
    </location>
</feature>
<comment type="similarity">
    <text evidence="6">Belongs to the DOP1 family.</text>
</comment>
<protein>
    <recommendedName>
        <fullName evidence="12">Dopey N-terminal domain-containing protein</fullName>
    </recommendedName>
</protein>
<keyword evidence="2" id="KW-0813">Transport</keyword>
<dbReference type="GO" id="GO:0005768">
    <property type="term" value="C:endosome"/>
    <property type="evidence" value="ECO:0007669"/>
    <property type="project" value="TreeGrafter"/>
</dbReference>
<dbReference type="PANTHER" id="PTHR14042:SF24">
    <property type="entry name" value="PROTEIN DOPEY-1 HOMOLOG"/>
    <property type="match status" value="1"/>
</dbReference>
<dbReference type="GO" id="GO:0005829">
    <property type="term" value="C:cytosol"/>
    <property type="evidence" value="ECO:0007669"/>
    <property type="project" value="GOC"/>
</dbReference>
<evidence type="ECO:0000259" key="9">
    <source>
        <dbReference type="Pfam" id="PF24597"/>
    </source>
</evidence>
<dbReference type="AlphaFoldDB" id="A0A9W8LWI3"/>
<evidence type="ECO:0000256" key="1">
    <source>
        <dbReference type="ARBA" id="ARBA00004395"/>
    </source>
</evidence>
<keyword evidence="5" id="KW-0472">Membrane</keyword>
<dbReference type="GO" id="GO:0000139">
    <property type="term" value="C:Golgi membrane"/>
    <property type="evidence" value="ECO:0007669"/>
    <property type="project" value="UniProtKB-SubCell"/>
</dbReference>
<dbReference type="Proteomes" id="UP001139887">
    <property type="component" value="Unassembled WGS sequence"/>
</dbReference>
<keyword evidence="4" id="KW-0333">Golgi apparatus</keyword>
<reference evidence="10" key="1">
    <citation type="submission" date="2022-07" db="EMBL/GenBank/DDBJ databases">
        <title>Phylogenomic reconstructions and comparative analyses of Kickxellomycotina fungi.</title>
        <authorList>
            <person name="Reynolds N.K."/>
            <person name="Stajich J.E."/>
            <person name="Barry K."/>
            <person name="Grigoriev I.V."/>
            <person name="Crous P."/>
            <person name="Smith M.E."/>
        </authorList>
    </citation>
    <scope>NUCLEOTIDE SEQUENCE</scope>
    <source>
        <strain evidence="10">NRRL 1566</strain>
    </source>
</reference>
<dbReference type="InterPro" id="IPR007249">
    <property type="entry name" value="DOP1_N"/>
</dbReference>
<dbReference type="OrthoDB" id="297643at2759"/>
<accession>A0A9W8LWI3</accession>
<keyword evidence="11" id="KW-1185">Reference proteome</keyword>
<feature type="domain" description="DOP1 N-terminal" evidence="8">
    <location>
        <begin position="60"/>
        <end position="346"/>
    </location>
</feature>
<feature type="domain" description="DOP1-like middle TPR" evidence="9">
    <location>
        <begin position="356"/>
        <end position="564"/>
    </location>
</feature>
<dbReference type="InterPro" id="IPR056458">
    <property type="entry name" value="TPR_DOP1_M"/>
</dbReference>
<dbReference type="InterPro" id="IPR040314">
    <property type="entry name" value="DOP1"/>
</dbReference>
<comment type="subcellular location">
    <subcellularLocation>
        <location evidence="1">Golgi apparatus membrane</location>
        <topology evidence="1">Peripheral membrane protein</topology>
    </subcellularLocation>
</comment>
<evidence type="ECO:0000256" key="4">
    <source>
        <dbReference type="ARBA" id="ARBA00023034"/>
    </source>
</evidence>
<dbReference type="Pfam" id="PF04118">
    <property type="entry name" value="Dopey_N"/>
    <property type="match status" value="1"/>
</dbReference>
<evidence type="ECO:0000313" key="10">
    <source>
        <dbReference type="EMBL" id="KAJ2846825.1"/>
    </source>
</evidence>
<evidence type="ECO:0000313" key="11">
    <source>
        <dbReference type="Proteomes" id="UP001139887"/>
    </source>
</evidence>
<evidence type="ECO:0000256" key="6">
    <source>
        <dbReference type="ARBA" id="ARBA00046326"/>
    </source>
</evidence>
<dbReference type="GO" id="GO:0015031">
    <property type="term" value="P:protein transport"/>
    <property type="evidence" value="ECO:0007669"/>
    <property type="project" value="UniProtKB-KW"/>
</dbReference>
<comment type="caution">
    <text evidence="10">The sequence shown here is derived from an EMBL/GenBank/DDBJ whole genome shotgun (WGS) entry which is preliminary data.</text>
</comment>
<feature type="non-terminal residue" evidence="10">
    <location>
        <position position="966"/>
    </location>
</feature>
<evidence type="ECO:0000256" key="3">
    <source>
        <dbReference type="ARBA" id="ARBA00022927"/>
    </source>
</evidence>
<sequence>MSANSKKLDNKHSPPLSYKSIDETLADSFGNSSQQNALTSSFETDLSAPRRIKREDPAQDPKFSAYVQVVERCLQSFDYVSEWADVTAFLTKLERSFKTYSRFAVIPHKETVAKRLAQCLNPALPTGVHQKALGIYDLIFSRISREQLVADLALYAYGLFPFMRNASLATKPQLVGIFTRVFLPLGASLRPCMKSFTAGILPGLEEGSVEVSESVMELLDRLRDTVDTGPFFFQTLFLVMITNIEQRESALKYLAQRLPVFSEKTDVQQICGDQGSLMIHALAAALGDSKTLVLRAVLDLIMTRIPLRACALEHRDVVLLIKCAAEVVLKKDMSLNRRFYTWVLGPGETDAEQSTHFARYAQKPLTEALLASFAATSSLDHQHTVLRVLIGLIDKPIISQPVLNTIFVPLLQQLMAGRDVCNGKMLPAKLASVSRMFVEMLDPIFAWSSVIGQLTKAAEDTDLSSRNERVTRALRLLLFIVQTFELDDDATLQVHIPMALVTVLATLDRTAASSTNAALYCCFTRMAIELLTRVPTSVFADPGSQKDISSIEIHNMFETAHAFYSTDNANGGSDSKTENVVAKVVQGTGLLYTIIGLSSSIAEQLGLHAISEKASESAVVAVEDICHILRTATTYVGDFYSSNHDLISQLQSIRKDSWVLNLTKVVTDAKSFAVVDAALSTLLELTKQNLLQQQAIASKLNAFVERLWTALSADSASSHFRAVQLLCLLRRQTDACMVERTLAAKLSEPSFICELPRYTAFWRNLRLAEHSRIDSDALAFSRLLLLVLDNAHSNEKLERQSAARAWIVGSIGEWESIVETLLALLLLSVRTERSSSSIVLATGYKSTRQEHQIVFDCGRTTYYLETLQRYLELAGNAVIYKMVSVVPVSALAEQAYNSIAEPGSTWMQVMALAALEFALTDAPAMSSAVTDIDATRARAAELAVSLITRVGVIWPAAQIADMQSRT</sequence>
<evidence type="ECO:0008006" key="12">
    <source>
        <dbReference type="Google" id="ProtNLM"/>
    </source>
</evidence>
<dbReference type="EMBL" id="JANBUW010000446">
    <property type="protein sequence ID" value="KAJ2846825.1"/>
    <property type="molecule type" value="Genomic_DNA"/>
</dbReference>
<name>A0A9W8LWI3_9FUNG</name>
<dbReference type="Pfam" id="PF24597">
    <property type="entry name" value="TPR_DOP1_M"/>
    <property type="match status" value="1"/>
</dbReference>
<evidence type="ECO:0000256" key="5">
    <source>
        <dbReference type="ARBA" id="ARBA00023136"/>
    </source>
</evidence>
<gene>
    <name evidence="10" type="ORF">IWW36_004164</name>
</gene>
<evidence type="ECO:0000256" key="7">
    <source>
        <dbReference type="SAM" id="MobiDB-lite"/>
    </source>
</evidence>
<dbReference type="GO" id="GO:0005802">
    <property type="term" value="C:trans-Golgi network"/>
    <property type="evidence" value="ECO:0007669"/>
    <property type="project" value="TreeGrafter"/>
</dbReference>
<keyword evidence="3" id="KW-0653">Protein transport</keyword>
<proteinExistence type="inferred from homology"/>
<dbReference type="GO" id="GO:0006895">
    <property type="term" value="P:Golgi to endosome transport"/>
    <property type="evidence" value="ECO:0007669"/>
    <property type="project" value="InterPro"/>
</dbReference>
<dbReference type="PANTHER" id="PTHR14042">
    <property type="entry name" value="DOPEY-RELATED"/>
    <property type="match status" value="1"/>
</dbReference>
<feature type="compositionally biased region" description="Polar residues" evidence="7">
    <location>
        <begin position="29"/>
        <end position="44"/>
    </location>
</feature>
<evidence type="ECO:0000259" key="8">
    <source>
        <dbReference type="Pfam" id="PF04118"/>
    </source>
</evidence>